<evidence type="ECO:0000256" key="2">
    <source>
        <dbReference type="ARBA" id="ARBA00061366"/>
    </source>
</evidence>
<proteinExistence type="inferred from homology"/>
<dbReference type="InterPro" id="IPR007712">
    <property type="entry name" value="RelE/ParE_toxin"/>
</dbReference>
<dbReference type="RefSeq" id="WP_111526110.1">
    <property type="nucleotide sequence ID" value="NZ_CP032364.1"/>
</dbReference>
<dbReference type="AlphaFoldDB" id="A0A385PWY4"/>
<dbReference type="Proteomes" id="UP000265562">
    <property type="component" value="Chromosome"/>
</dbReference>
<dbReference type="InterPro" id="IPR035093">
    <property type="entry name" value="RelE/ParE_toxin_dom_sf"/>
</dbReference>
<organism evidence="3 4">
    <name type="scientific">Lachnoanaerobaculum umeaense</name>
    <dbReference type="NCBI Taxonomy" id="617123"/>
    <lineage>
        <taxon>Bacteria</taxon>
        <taxon>Bacillati</taxon>
        <taxon>Bacillota</taxon>
        <taxon>Clostridia</taxon>
        <taxon>Lachnospirales</taxon>
        <taxon>Lachnospiraceae</taxon>
        <taxon>Lachnoanaerobaculum</taxon>
    </lineage>
</organism>
<dbReference type="EMBL" id="CP032364">
    <property type="protein sequence ID" value="AYA98512.1"/>
    <property type="molecule type" value="Genomic_DNA"/>
</dbReference>
<evidence type="ECO:0000256" key="1">
    <source>
        <dbReference type="ARBA" id="ARBA00022649"/>
    </source>
</evidence>
<dbReference type="Pfam" id="PF15738">
    <property type="entry name" value="YafQ_toxin"/>
    <property type="match status" value="1"/>
</dbReference>
<dbReference type="NCBIfam" id="TIGR02385">
    <property type="entry name" value="RelE_StbE"/>
    <property type="match status" value="1"/>
</dbReference>
<dbReference type="GO" id="GO:0006415">
    <property type="term" value="P:translational termination"/>
    <property type="evidence" value="ECO:0007669"/>
    <property type="project" value="TreeGrafter"/>
</dbReference>
<dbReference type="Gene3D" id="3.30.2310.20">
    <property type="entry name" value="RelE-like"/>
    <property type="match status" value="1"/>
</dbReference>
<dbReference type="OrthoDB" id="7030467at2"/>
<dbReference type="PANTHER" id="PTHR40588:SF1">
    <property type="entry name" value="MRNA INTERFERASE TOXIN YAFQ"/>
    <property type="match status" value="1"/>
</dbReference>
<reference evidence="3 4" key="1">
    <citation type="submission" date="2018-09" db="EMBL/GenBank/DDBJ databases">
        <title>Genome sequencing of Lachnoanaerobaculum umeaense DSM 23576.</title>
        <authorList>
            <person name="Kook J.-K."/>
            <person name="Park S.-N."/>
            <person name="Lim Y.K."/>
        </authorList>
    </citation>
    <scope>NUCLEOTIDE SEQUENCE [LARGE SCALE GENOMIC DNA]</scope>
    <source>
        <strain evidence="4">DSM 23576 \ CCUG 58757</strain>
    </source>
</reference>
<name>A0A385PWY4_9FIRM</name>
<sequence length="90" mass="10551">MYRIRPSTKFQKDLKKAQKRGYDISLLTIVLNILANGETLPAKYKDHYLSGNYKGCRECHITPDWLLIYEILDDELILYLTRTGTHSDLF</sequence>
<keyword evidence="1" id="KW-1277">Toxin-antitoxin system</keyword>
<evidence type="ECO:0000313" key="4">
    <source>
        <dbReference type="Proteomes" id="UP000265562"/>
    </source>
</evidence>
<dbReference type="SUPFAM" id="SSF143011">
    <property type="entry name" value="RelE-like"/>
    <property type="match status" value="1"/>
</dbReference>
<comment type="similarity">
    <text evidence="2">Belongs to the RelE toxin family. YafQ subfamily.</text>
</comment>
<dbReference type="PIRSF" id="PIRSF006156">
    <property type="entry name" value="YafQ"/>
    <property type="match status" value="1"/>
</dbReference>
<dbReference type="GO" id="GO:0004521">
    <property type="term" value="F:RNA endonuclease activity"/>
    <property type="evidence" value="ECO:0007669"/>
    <property type="project" value="TreeGrafter"/>
</dbReference>
<dbReference type="InterPro" id="IPR004386">
    <property type="entry name" value="Toxin_YafQ-like"/>
</dbReference>
<dbReference type="PANTHER" id="PTHR40588">
    <property type="entry name" value="MRNA INTERFERASE TOXIN YAFQ"/>
    <property type="match status" value="1"/>
</dbReference>
<dbReference type="GO" id="GO:0006402">
    <property type="term" value="P:mRNA catabolic process"/>
    <property type="evidence" value="ECO:0007669"/>
    <property type="project" value="TreeGrafter"/>
</dbReference>
<dbReference type="FunFam" id="3.30.2310.20:FF:000003">
    <property type="entry name" value="Type II toxin-antitoxin system YafQ family toxin"/>
    <property type="match status" value="1"/>
</dbReference>
<accession>A0A385PWY4</accession>
<dbReference type="KEGG" id="lua:D4A81_00370"/>
<gene>
    <name evidence="3" type="ORF">D4A81_00370</name>
</gene>
<protein>
    <submittedName>
        <fullName evidence="3">Type II toxin-antitoxin system YafQ family toxin</fullName>
    </submittedName>
</protein>
<evidence type="ECO:0000313" key="3">
    <source>
        <dbReference type="EMBL" id="AYA98512.1"/>
    </source>
</evidence>
<keyword evidence="4" id="KW-1185">Reference proteome</keyword>